<keyword evidence="1" id="KW-0596">Phosphopantetheine</keyword>
<dbReference type="RefSeq" id="WP_267030856.1">
    <property type="nucleotide sequence ID" value="NZ_JAIFZO010000002.1"/>
</dbReference>
<keyword evidence="5" id="KW-1185">Reference proteome</keyword>
<dbReference type="PROSITE" id="PS50075">
    <property type="entry name" value="CARRIER"/>
    <property type="match status" value="1"/>
</dbReference>
<dbReference type="InterPro" id="IPR009081">
    <property type="entry name" value="PP-bd_ACP"/>
</dbReference>
<evidence type="ECO:0000313" key="4">
    <source>
        <dbReference type="EMBL" id="MCX4238576.1"/>
    </source>
</evidence>
<dbReference type="EMBL" id="JAIFZO010000002">
    <property type="protein sequence ID" value="MCX4238576.1"/>
    <property type="molecule type" value="Genomic_DNA"/>
</dbReference>
<proteinExistence type="predicted"/>
<evidence type="ECO:0000256" key="1">
    <source>
        <dbReference type="ARBA" id="ARBA00022450"/>
    </source>
</evidence>
<accession>A0ABT3VJ95</accession>
<gene>
    <name evidence="4" type="ORF">K3769_38550</name>
</gene>
<dbReference type="InterPro" id="IPR020806">
    <property type="entry name" value="PKS_PP-bd"/>
</dbReference>
<dbReference type="Pfam" id="PF00550">
    <property type="entry name" value="PP-binding"/>
    <property type="match status" value="1"/>
</dbReference>
<evidence type="ECO:0000256" key="2">
    <source>
        <dbReference type="ARBA" id="ARBA00022553"/>
    </source>
</evidence>
<sequence length="77" mass="7831">MLEELKGILTAQAGLPSAPITADATLADAGIDSMAVTVLSMQLEDRMGLFLTEDELACAPTVNALADLIASRAAGNA</sequence>
<dbReference type="SMART" id="SM00823">
    <property type="entry name" value="PKS_PP"/>
    <property type="match status" value="1"/>
</dbReference>
<name>A0ABT3VJ95_9ACTN</name>
<organism evidence="4 5">
    <name type="scientific">Streptomyces ortus</name>
    <dbReference type="NCBI Taxonomy" id="2867268"/>
    <lineage>
        <taxon>Bacteria</taxon>
        <taxon>Bacillati</taxon>
        <taxon>Actinomycetota</taxon>
        <taxon>Actinomycetes</taxon>
        <taxon>Kitasatosporales</taxon>
        <taxon>Streptomycetaceae</taxon>
        <taxon>Streptomyces</taxon>
    </lineage>
</organism>
<keyword evidence="2" id="KW-0597">Phosphoprotein</keyword>
<comment type="caution">
    <text evidence="4">The sequence shown here is derived from an EMBL/GenBank/DDBJ whole genome shotgun (WGS) entry which is preliminary data.</text>
</comment>
<reference evidence="4" key="1">
    <citation type="journal article" date="2022" name="bioRxiv">
        <title>Discovery and biosynthetic assessment of Streptomyces ortus sp nov. isolated from a deep-sea sponge.</title>
        <authorList>
            <person name="Williams S.E."/>
        </authorList>
    </citation>
    <scope>NUCLEOTIDE SEQUENCE</scope>
    <source>
        <strain evidence="4">A15ISP2-DRY2</strain>
    </source>
</reference>
<dbReference type="InterPro" id="IPR036736">
    <property type="entry name" value="ACP-like_sf"/>
</dbReference>
<evidence type="ECO:0000313" key="5">
    <source>
        <dbReference type="Proteomes" id="UP001165590"/>
    </source>
</evidence>
<dbReference type="Proteomes" id="UP001165590">
    <property type="component" value="Unassembled WGS sequence"/>
</dbReference>
<feature type="domain" description="Carrier" evidence="3">
    <location>
        <begin position="1"/>
        <end position="73"/>
    </location>
</feature>
<dbReference type="SUPFAM" id="SSF47336">
    <property type="entry name" value="ACP-like"/>
    <property type="match status" value="1"/>
</dbReference>
<dbReference type="Gene3D" id="1.10.1200.10">
    <property type="entry name" value="ACP-like"/>
    <property type="match status" value="1"/>
</dbReference>
<protein>
    <submittedName>
        <fullName evidence="4">Acyl carrier protein</fullName>
    </submittedName>
</protein>
<evidence type="ECO:0000259" key="3">
    <source>
        <dbReference type="PROSITE" id="PS50075"/>
    </source>
</evidence>